<feature type="compositionally biased region" description="Polar residues" evidence="3">
    <location>
        <begin position="90"/>
        <end position="99"/>
    </location>
</feature>
<proteinExistence type="predicted"/>
<evidence type="ECO:0000256" key="1">
    <source>
        <dbReference type="ARBA" id="ARBA00023125"/>
    </source>
</evidence>
<dbReference type="GO" id="GO:0008270">
    <property type="term" value="F:zinc ion binding"/>
    <property type="evidence" value="ECO:0007669"/>
    <property type="project" value="UniProtKB-KW"/>
</dbReference>
<dbReference type="EMBL" id="MU826404">
    <property type="protein sequence ID" value="KAJ7376289.1"/>
    <property type="molecule type" value="Genomic_DNA"/>
</dbReference>
<keyword evidence="2" id="KW-0862">Zinc</keyword>
<dbReference type="PROSITE" id="PS00028">
    <property type="entry name" value="ZINC_FINGER_C2H2_1"/>
    <property type="match status" value="1"/>
</dbReference>
<evidence type="ECO:0000313" key="7">
    <source>
        <dbReference type="Proteomes" id="UP001163046"/>
    </source>
</evidence>
<dbReference type="InterPro" id="IPR013087">
    <property type="entry name" value="Znf_C2H2_type"/>
</dbReference>
<feature type="region of interest" description="Disordered" evidence="3">
    <location>
        <begin position="90"/>
        <end position="116"/>
    </location>
</feature>
<dbReference type="SMART" id="SM00674">
    <property type="entry name" value="CENPB"/>
    <property type="match status" value="1"/>
</dbReference>
<keyword evidence="1" id="KW-0238">DNA-binding</keyword>
<evidence type="ECO:0000259" key="4">
    <source>
        <dbReference type="PROSITE" id="PS50157"/>
    </source>
</evidence>
<evidence type="ECO:0000313" key="6">
    <source>
        <dbReference type="EMBL" id="KAJ7376289.1"/>
    </source>
</evidence>
<feature type="compositionally biased region" description="Basic and acidic residues" evidence="3">
    <location>
        <begin position="100"/>
        <end position="109"/>
    </location>
</feature>
<keyword evidence="2" id="KW-0863">Zinc-finger</keyword>
<dbReference type="PROSITE" id="PS51253">
    <property type="entry name" value="HTH_CENPB"/>
    <property type="match status" value="1"/>
</dbReference>
<dbReference type="Proteomes" id="UP001163046">
    <property type="component" value="Unassembled WGS sequence"/>
</dbReference>
<dbReference type="OrthoDB" id="5983378at2759"/>
<dbReference type="AlphaFoldDB" id="A0A9X0CWS8"/>
<evidence type="ECO:0000259" key="5">
    <source>
        <dbReference type="PROSITE" id="PS51253"/>
    </source>
</evidence>
<sequence>MNRTLFDCGFKQEVELKNGGLYDITATLPKAVETPTSDFKCRICSQSFFRKQHLEMHAKYKHPSEVGVDLSTSTAALDNGSVDLCVQVNGQQEENSPPRQQKERTENRRGRNKRKSYTIEFKKQTLDLLDCLSNSRNKWQKVADAKQVSKSLVVKWNKARKSIFSEIAQNKRKANAGGARSARRRRQMVGEKARNSEKYPLASKLLVAEFKLRQAKGSKISKLWLTTKMKQKIESCYGKEEANKFKGSNNWFQRFKRRNHISLRRRTNKKKNAANDSKETIQQFHRELRKAVQSKRRRERPVVDKTYGRWLPKNRLNVDQVPLPFVVDQEKT</sequence>
<accession>A0A9X0CWS8</accession>
<evidence type="ECO:0000256" key="3">
    <source>
        <dbReference type="SAM" id="MobiDB-lite"/>
    </source>
</evidence>
<gene>
    <name evidence="6" type="ORF">OS493_035650</name>
</gene>
<keyword evidence="2" id="KW-0479">Metal-binding</keyword>
<evidence type="ECO:0000256" key="2">
    <source>
        <dbReference type="PROSITE-ProRule" id="PRU00042"/>
    </source>
</evidence>
<comment type="caution">
    <text evidence="6">The sequence shown here is derived from an EMBL/GenBank/DDBJ whole genome shotgun (WGS) entry which is preliminary data.</text>
</comment>
<feature type="domain" description="C2H2-type" evidence="4">
    <location>
        <begin position="39"/>
        <end position="67"/>
    </location>
</feature>
<organism evidence="6 7">
    <name type="scientific">Desmophyllum pertusum</name>
    <dbReference type="NCBI Taxonomy" id="174260"/>
    <lineage>
        <taxon>Eukaryota</taxon>
        <taxon>Metazoa</taxon>
        <taxon>Cnidaria</taxon>
        <taxon>Anthozoa</taxon>
        <taxon>Hexacorallia</taxon>
        <taxon>Scleractinia</taxon>
        <taxon>Caryophylliina</taxon>
        <taxon>Caryophylliidae</taxon>
        <taxon>Desmophyllum</taxon>
    </lineage>
</organism>
<name>A0A9X0CWS8_9CNID</name>
<feature type="domain" description="HTH CENPB-type" evidence="5">
    <location>
        <begin position="190"/>
        <end position="265"/>
    </location>
</feature>
<reference evidence="6" key="1">
    <citation type="submission" date="2023-01" db="EMBL/GenBank/DDBJ databases">
        <title>Genome assembly of the deep-sea coral Lophelia pertusa.</title>
        <authorList>
            <person name="Herrera S."/>
            <person name="Cordes E."/>
        </authorList>
    </citation>
    <scope>NUCLEOTIDE SEQUENCE</scope>
    <source>
        <strain evidence="6">USNM1676648</strain>
        <tissue evidence="6">Polyp</tissue>
    </source>
</reference>
<dbReference type="PROSITE" id="PS50157">
    <property type="entry name" value="ZINC_FINGER_C2H2_2"/>
    <property type="match status" value="1"/>
</dbReference>
<dbReference type="InterPro" id="IPR006600">
    <property type="entry name" value="HTH_CenpB_DNA-bd_dom"/>
</dbReference>
<dbReference type="GO" id="GO:0003677">
    <property type="term" value="F:DNA binding"/>
    <property type="evidence" value="ECO:0007669"/>
    <property type="project" value="UniProtKB-KW"/>
</dbReference>
<protein>
    <submittedName>
        <fullName evidence="6">Uncharacterized protein</fullName>
    </submittedName>
</protein>
<dbReference type="Gene3D" id="1.10.10.60">
    <property type="entry name" value="Homeodomain-like"/>
    <property type="match status" value="1"/>
</dbReference>
<feature type="region of interest" description="Disordered" evidence="3">
    <location>
        <begin position="174"/>
        <end position="195"/>
    </location>
</feature>
<keyword evidence="7" id="KW-1185">Reference proteome</keyword>